<dbReference type="Pfam" id="PF04879">
    <property type="entry name" value="Molybdop_Fe4S4"/>
    <property type="match status" value="1"/>
</dbReference>
<dbReference type="EMBL" id="BARS01041039">
    <property type="protein sequence ID" value="GAG41330.1"/>
    <property type="molecule type" value="Genomic_DNA"/>
</dbReference>
<feature type="non-terminal residue" evidence="5">
    <location>
        <position position="42"/>
    </location>
</feature>
<dbReference type="SUPFAM" id="SSF53706">
    <property type="entry name" value="Formate dehydrogenase/DMSO reductase, domains 1-3"/>
    <property type="match status" value="1"/>
</dbReference>
<evidence type="ECO:0000256" key="3">
    <source>
        <dbReference type="ARBA" id="ARBA00023014"/>
    </source>
</evidence>
<evidence type="ECO:0000256" key="1">
    <source>
        <dbReference type="ARBA" id="ARBA00022723"/>
    </source>
</evidence>
<comment type="caution">
    <text evidence="5">The sequence shown here is derived from an EMBL/GenBank/DDBJ whole genome shotgun (WGS) entry which is preliminary data.</text>
</comment>
<name>X0XE07_9ZZZZ</name>
<organism evidence="5">
    <name type="scientific">marine sediment metagenome</name>
    <dbReference type="NCBI Taxonomy" id="412755"/>
    <lineage>
        <taxon>unclassified sequences</taxon>
        <taxon>metagenomes</taxon>
        <taxon>ecological metagenomes</taxon>
    </lineage>
</organism>
<keyword evidence="2" id="KW-0408">Iron</keyword>
<keyword evidence="1" id="KW-0479">Metal-binding</keyword>
<sequence length="42" mass="4800">MIKKANCMFCHRNCGMLIEVQGGKIVKVNKKGRSCRARITYI</sequence>
<protein>
    <recommendedName>
        <fullName evidence="4">4Fe-4S Mo/W bis-MGD-type domain-containing protein</fullName>
    </recommendedName>
</protein>
<evidence type="ECO:0000256" key="2">
    <source>
        <dbReference type="ARBA" id="ARBA00023004"/>
    </source>
</evidence>
<reference evidence="5" key="1">
    <citation type="journal article" date="2014" name="Front. Microbiol.">
        <title>High frequency of phylogenetically diverse reductive dehalogenase-homologous genes in deep subseafloor sedimentary metagenomes.</title>
        <authorList>
            <person name="Kawai M."/>
            <person name="Futagami T."/>
            <person name="Toyoda A."/>
            <person name="Takaki Y."/>
            <person name="Nishi S."/>
            <person name="Hori S."/>
            <person name="Arai W."/>
            <person name="Tsubouchi T."/>
            <person name="Morono Y."/>
            <person name="Uchiyama I."/>
            <person name="Ito T."/>
            <person name="Fujiyama A."/>
            <person name="Inagaki F."/>
            <person name="Takami H."/>
        </authorList>
    </citation>
    <scope>NUCLEOTIDE SEQUENCE</scope>
    <source>
        <strain evidence="5">Expedition CK06-06</strain>
    </source>
</reference>
<dbReference type="GO" id="GO:0046872">
    <property type="term" value="F:metal ion binding"/>
    <property type="evidence" value="ECO:0007669"/>
    <property type="project" value="UniProtKB-KW"/>
</dbReference>
<dbReference type="AlphaFoldDB" id="X0XE07"/>
<dbReference type="InterPro" id="IPR006963">
    <property type="entry name" value="Mopterin_OxRdtase_4Fe-4S_dom"/>
</dbReference>
<dbReference type="Gene3D" id="2.20.25.90">
    <property type="entry name" value="ADC-like domains"/>
    <property type="match status" value="1"/>
</dbReference>
<evidence type="ECO:0000259" key="4">
    <source>
        <dbReference type="Pfam" id="PF04879"/>
    </source>
</evidence>
<dbReference type="GO" id="GO:0051536">
    <property type="term" value="F:iron-sulfur cluster binding"/>
    <property type="evidence" value="ECO:0007669"/>
    <property type="project" value="UniProtKB-KW"/>
</dbReference>
<evidence type="ECO:0000313" key="5">
    <source>
        <dbReference type="EMBL" id="GAG41330.1"/>
    </source>
</evidence>
<feature type="domain" description="4Fe-4S Mo/W bis-MGD-type" evidence="4">
    <location>
        <begin position="3"/>
        <end position="30"/>
    </location>
</feature>
<keyword evidence="3" id="KW-0411">Iron-sulfur</keyword>
<proteinExistence type="predicted"/>
<gene>
    <name evidence="5" type="ORF">S01H1_62479</name>
</gene>
<dbReference type="GO" id="GO:0016491">
    <property type="term" value="F:oxidoreductase activity"/>
    <property type="evidence" value="ECO:0007669"/>
    <property type="project" value="InterPro"/>
</dbReference>
<accession>X0XE07</accession>